<dbReference type="SUPFAM" id="SSF49599">
    <property type="entry name" value="TRAF domain-like"/>
    <property type="match status" value="1"/>
</dbReference>
<dbReference type="OrthoDB" id="6437162at2759"/>
<dbReference type="Gene3D" id="2.60.210.10">
    <property type="entry name" value="Apoptosis, Tumor Necrosis Factor Receptor Associated Protein 2, Chain A"/>
    <property type="match status" value="1"/>
</dbReference>
<dbReference type="InterPro" id="IPR008974">
    <property type="entry name" value="TRAF-like"/>
</dbReference>
<name>A0A8X6NLS8_NEPPI</name>
<comment type="caution">
    <text evidence="2">The sequence shown here is derived from an EMBL/GenBank/DDBJ whole genome shotgun (WGS) entry which is preliminary data.</text>
</comment>
<evidence type="ECO:0000313" key="2">
    <source>
        <dbReference type="EMBL" id="GFT22560.1"/>
    </source>
</evidence>
<dbReference type="Pfam" id="PF22486">
    <property type="entry name" value="MATH_2"/>
    <property type="match status" value="1"/>
</dbReference>
<accession>A0A8X6NLS8</accession>
<sequence length="296" mass="34636">MAFQNRKEAKYTLQWTIENFSYAWQTTGQHIVSPVFVSPVFDNMSLILQLYPRGVIDEQYIDFFLRRMADDSPMEGIINLKMLALPNNGSYLSVGEQRIYFRRGQAYGLPHFLKREEVENSDRFLNFDKLTLRCQLIFGEGLNCKFVGKSFAKTRLLMEKISFNRFYSSNIEDDRILLRPMSGTNPMLILSLHQTHDRHLIINMLPNYGCNRVKYYTCTLTLNDVTRITPARLCELRIEHWGQLTRRILDVCLSPLNESREDDAEASKDNSFQIDFKLTFTTGELQNESILTTYQF</sequence>
<proteinExistence type="predicted"/>
<evidence type="ECO:0000259" key="1">
    <source>
        <dbReference type="PROSITE" id="PS50144"/>
    </source>
</evidence>
<dbReference type="EMBL" id="BMAW01106109">
    <property type="protein sequence ID" value="GFT22560.1"/>
    <property type="molecule type" value="Genomic_DNA"/>
</dbReference>
<feature type="domain" description="MATH" evidence="1">
    <location>
        <begin position="10"/>
        <end position="136"/>
    </location>
</feature>
<gene>
    <name evidence="2" type="primary">AVEN_117699_1</name>
    <name evidence="2" type="ORF">NPIL_196551</name>
</gene>
<reference evidence="2" key="1">
    <citation type="submission" date="2020-08" db="EMBL/GenBank/DDBJ databases">
        <title>Multicomponent nature underlies the extraordinary mechanical properties of spider dragline silk.</title>
        <authorList>
            <person name="Kono N."/>
            <person name="Nakamura H."/>
            <person name="Mori M."/>
            <person name="Yoshida Y."/>
            <person name="Ohtoshi R."/>
            <person name="Malay A.D."/>
            <person name="Moran D.A.P."/>
            <person name="Tomita M."/>
            <person name="Numata K."/>
            <person name="Arakawa K."/>
        </authorList>
    </citation>
    <scope>NUCLEOTIDE SEQUENCE</scope>
</reference>
<dbReference type="InterPro" id="IPR002083">
    <property type="entry name" value="MATH/TRAF_dom"/>
</dbReference>
<dbReference type="PROSITE" id="PS50144">
    <property type="entry name" value="MATH"/>
    <property type="match status" value="1"/>
</dbReference>
<keyword evidence="3" id="KW-1185">Reference proteome</keyword>
<evidence type="ECO:0000313" key="3">
    <source>
        <dbReference type="Proteomes" id="UP000887013"/>
    </source>
</evidence>
<organism evidence="2 3">
    <name type="scientific">Nephila pilipes</name>
    <name type="common">Giant wood spider</name>
    <name type="synonym">Nephila maculata</name>
    <dbReference type="NCBI Taxonomy" id="299642"/>
    <lineage>
        <taxon>Eukaryota</taxon>
        <taxon>Metazoa</taxon>
        <taxon>Ecdysozoa</taxon>
        <taxon>Arthropoda</taxon>
        <taxon>Chelicerata</taxon>
        <taxon>Arachnida</taxon>
        <taxon>Araneae</taxon>
        <taxon>Araneomorphae</taxon>
        <taxon>Entelegynae</taxon>
        <taxon>Araneoidea</taxon>
        <taxon>Nephilidae</taxon>
        <taxon>Nephila</taxon>
    </lineage>
</organism>
<protein>
    <submittedName>
        <fullName evidence="2">MATH domain-containing protein</fullName>
    </submittedName>
</protein>
<dbReference type="Proteomes" id="UP000887013">
    <property type="component" value="Unassembled WGS sequence"/>
</dbReference>
<dbReference type="AlphaFoldDB" id="A0A8X6NLS8"/>